<dbReference type="EMBL" id="FO681347">
    <property type="protein sequence ID" value="CCV64525.1"/>
    <property type="molecule type" value="Genomic_DNA"/>
</dbReference>
<organism evidence="2 3">
    <name type="scientific">Alteracholeplasma palmae (strain ATCC 49389 / J233)</name>
    <name type="common">Acholeplasma palmae</name>
    <dbReference type="NCBI Taxonomy" id="1318466"/>
    <lineage>
        <taxon>Bacteria</taxon>
        <taxon>Bacillati</taxon>
        <taxon>Mycoplasmatota</taxon>
        <taxon>Mollicutes</taxon>
        <taxon>Acholeplasmatales</taxon>
        <taxon>Acholeplasmataceae</taxon>
        <taxon>Acholeplasma</taxon>
    </lineage>
</organism>
<dbReference type="AlphaFoldDB" id="U4KQD8"/>
<dbReference type="RefSeq" id="WP_026660345.1">
    <property type="nucleotide sequence ID" value="NC_022538.1"/>
</dbReference>
<gene>
    <name evidence="2" type="ORF">BN85409480</name>
</gene>
<evidence type="ECO:0000259" key="1">
    <source>
        <dbReference type="Pfam" id="PF02627"/>
    </source>
</evidence>
<dbReference type="Proteomes" id="UP000032740">
    <property type="component" value="Chromosome"/>
</dbReference>
<dbReference type="InterPro" id="IPR003779">
    <property type="entry name" value="CMD-like"/>
</dbReference>
<proteinExistence type="predicted"/>
<dbReference type="GO" id="GO:0051920">
    <property type="term" value="F:peroxiredoxin activity"/>
    <property type="evidence" value="ECO:0007669"/>
    <property type="project" value="InterPro"/>
</dbReference>
<evidence type="ECO:0000313" key="2">
    <source>
        <dbReference type="EMBL" id="CCV64525.1"/>
    </source>
</evidence>
<reference evidence="2 3" key="1">
    <citation type="journal article" date="2013" name="J. Mol. Microbiol. Biotechnol.">
        <title>Analysis of the Complete Genomes of Acholeplasma brassicae , A. palmae and A. laidlawii and Their Comparison to the Obligate Parasites from ' Candidatus Phytoplasma'.</title>
        <authorList>
            <person name="Kube M."/>
            <person name="Siewert C."/>
            <person name="Migdoll A.M."/>
            <person name="Duduk B."/>
            <person name="Holz S."/>
            <person name="Rabus R."/>
            <person name="Seemuller E."/>
            <person name="Mitrovic J."/>
            <person name="Muller I."/>
            <person name="Buttner C."/>
            <person name="Reinhardt R."/>
        </authorList>
    </citation>
    <scope>NUCLEOTIDE SEQUENCE [LARGE SCALE GENOMIC DNA]</scope>
    <source>
        <strain evidence="2 3">J233</strain>
    </source>
</reference>
<evidence type="ECO:0000313" key="3">
    <source>
        <dbReference type="Proteomes" id="UP000032740"/>
    </source>
</evidence>
<protein>
    <recommendedName>
        <fullName evidence="1">Carboxymuconolactone decarboxylase-like domain-containing protein</fullName>
    </recommendedName>
</protein>
<dbReference type="HOGENOM" id="CLU_082760_6_0_14"/>
<keyword evidence="3" id="KW-1185">Reference proteome</keyword>
<feature type="domain" description="Carboxymuconolactone decarboxylase-like" evidence="1">
    <location>
        <begin position="27"/>
        <end position="93"/>
    </location>
</feature>
<dbReference type="Gene3D" id="1.20.1290.10">
    <property type="entry name" value="AhpD-like"/>
    <property type="match status" value="1"/>
</dbReference>
<dbReference type="PANTHER" id="PTHR34846:SF10">
    <property type="entry name" value="CYTOPLASMIC PROTEIN"/>
    <property type="match status" value="1"/>
</dbReference>
<dbReference type="InterPro" id="IPR004675">
    <property type="entry name" value="AhpD_core"/>
</dbReference>
<name>U4KQD8_ALTPJ</name>
<dbReference type="STRING" id="1318466.BN85409480"/>
<dbReference type="KEGG" id="apal:BN85409480"/>
<dbReference type="InterPro" id="IPR029032">
    <property type="entry name" value="AhpD-like"/>
</dbReference>
<sequence length="147" mass="17181">MKKKIDYYTLAKDKMDIILKLEKQLENTTISEKVLDYIKIRVSQLNGCAYCIGIHTKDARKKGITEDEIYLLNAWRESNIYDKKTKLVLELAETITLDIQHGISDELLDRLDEEFSDIEYIDLVLSINQINMWNRLSIAMGNTYNKT</sequence>
<dbReference type="SUPFAM" id="SSF69118">
    <property type="entry name" value="AhpD-like"/>
    <property type="match status" value="1"/>
</dbReference>
<dbReference type="Pfam" id="PF02627">
    <property type="entry name" value="CMD"/>
    <property type="match status" value="1"/>
</dbReference>
<dbReference type="NCBIfam" id="TIGR00778">
    <property type="entry name" value="ahpD_dom"/>
    <property type="match status" value="1"/>
</dbReference>
<dbReference type="PANTHER" id="PTHR34846">
    <property type="entry name" value="4-CARBOXYMUCONOLACTONE DECARBOXYLASE FAMILY PROTEIN (AFU_ORTHOLOGUE AFUA_6G11590)"/>
    <property type="match status" value="1"/>
</dbReference>
<accession>U4KQD8</accession>
<dbReference type="OrthoDB" id="9801997at2"/>